<dbReference type="PANTHER" id="PTHR43563">
    <property type="entry name" value="AMINE OXIDASE"/>
    <property type="match status" value="1"/>
</dbReference>
<evidence type="ECO:0000259" key="5">
    <source>
        <dbReference type="Pfam" id="PF01593"/>
    </source>
</evidence>
<dbReference type="PRINTS" id="PR00757">
    <property type="entry name" value="AMINEOXDASEF"/>
</dbReference>
<keyword evidence="7" id="KW-1185">Reference proteome</keyword>
<organism evidence="6 7">
    <name type="scientific">Haloactinomyces albus</name>
    <dbReference type="NCBI Taxonomy" id="1352928"/>
    <lineage>
        <taxon>Bacteria</taxon>
        <taxon>Bacillati</taxon>
        <taxon>Actinomycetota</taxon>
        <taxon>Actinomycetes</taxon>
        <taxon>Actinopolysporales</taxon>
        <taxon>Actinopolysporaceae</taxon>
        <taxon>Haloactinomyces</taxon>
    </lineage>
</organism>
<evidence type="ECO:0000313" key="6">
    <source>
        <dbReference type="EMBL" id="MDR7304081.1"/>
    </source>
</evidence>
<evidence type="ECO:0000256" key="4">
    <source>
        <dbReference type="PIRSR" id="PIRSR601613-1"/>
    </source>
</evidence>
<dbReference type="InterPro" id="IPR001613">
    <property type="entry name" value="Flavin_amine_oxidase"/>
</dbReference>
<evidence type="ECO:0000256" key="3">
    <source>
        <dbReference type="ARBA" id="ARBA00023002"/>
    </source>
</evidence>
<feature type="binding site" evidence="4">
    <location>
        <position position="227"/>
    </location>
    <ligand>
        <name>FAD</name>
        <dbReference type="ChEBI" id="CHEBI:57692"/>
    </ligand>
</feature>
<evidence type="ECO:0000256" key="1">
    <source>
        <dbReference type="ARBA" id="ARBA00001974"/>
    </source>
</evidence>
<comment type="caution">
    <text evidence="6">The sequence shown here is derived from an EMBL/GenBank/DDBJ whole genome shotgun (WGS) entry which is preliminary data.</text>
</comment>
<name>A0AAE3ZHM3_9ACTN</name>
<comment type="similarity">
    <text evidence="2">Belongs to the flavin monoamine oxidase family.</text>
</comment>
<dbReference type="EMBL" id="JAVDXW010000001">
    <property type="protein sequence ID" value="MDR7304081.1"/>
    <property type="molecule type" value="Genomic_DNA"/>
</dbReference>
<dbReference type="InterPro" id="IPR002937">
    <property type="entry name" value="Amino_oxidase"/>
</dbReference>
<evidence type="ECO:0000256" key="2">
    <source>
        <dbReference type="ARBA" id="ARBA00005995"/>
    </source>
</evidence>
<evidence type="ECO:0000313" key="7">
    <source>
        <dbReference type="Proteomes" id="UP001180845"/>
    </source>
</evidence>
<feature type="binding site" evidence="4">
    <location>
        <position position="328"/>
    </location>
    <ligand>
        <name>substrate</name>
    </ligand>
</feature>
<dbReference type="Pfam" id="PF01593">
    <property type="entry name" value="Amino_oxidase"/>
    <property type="match status" value="1"/>
</dbReference>
<dbReference type="Gene3D" id="3.50.50.60">
    <property type="entry name" value="FAD/NAD(P)-binding domain"/>
    <property type="match status" value="1"/>
</dbReference>
<protein>
    <submittedName>
        <fullName evidence="6">Monoamine oxidase</fullName>
    </submittedName>
</protein>
<dbReference type="RefSeq" id="WP_310277240.1">
    <property type="nucleotide sequence ID" value="NZ_JAVDXW010000001.1"/>
</dbReference>
<feature type="domain" description="Amine oxidase" evidence="5">
    <location>
        <begin position="14"/>
        <end position="425"/>
    </location>
</feature>
<dbReference type="Proteomes" id="UP001180845">
    <property type="component" value="Unassembled WGS sequence"/>
</dbReference>
<proteinExistence type="inferred from homology"/>
<sequence>MSERYDVIIIGAGFAGLTAARELRRRGASVLILEARDRIGGRTWTTERLGRGLDLGGTWVHWAQPHVWSEITRYGLEISQTPTAEHAYWYSRGRVHQGSPDELFGLFDPGMKRSVADTREWFDQPYAPLLRDDLDELDKKSINDRIDELDLPPEEDELVRAMWSLNFNAPAETGGLTQALRWCSAASGDWQLLFEACATYKIKHGTKALARAIAEDGNAEIQLGTVVTTVKHGSDGARVRTASEQEFLADEVVVTLPLNVLSTIDFQPGLSATKQAAAEEGQASQGMKVWIRVRGEHDPFLMFGPSEQPLTFSQVEYTVDGDTLLVAFGPQASRLRPDDKDGIAEALHLWRPDLDIVDVAGHDWVADPYSGETWPMLRPGQLTRYMRDLQRPDGRVHLAGSDYGTGWAGFIDGAIESGLHVARRLTTAH</sequence>
<reference evidence="6" key="1">
    <citation type="submission" date="2023-07" db="EMBL/GenBank/DDBJ databases">
        <title>Sequencing the genomes of 1000 actinobacteria strains.</title>
        <authorList>
            <person name="Klenk H.-P."/>
        </authorList>
    </citation>
    <scope>NUCLEOTIDE SEQUENCE</scope>
    <source>
        <strain evidence="6">DSM 45977</strain>
    </source>
</reference>
<dbReference type="SUPFAM" id="SSF51905">
    <property type="entry name" value="FAD/NAD(P)-binding domain"/>
    <property type="match status" value="1"/>
</dbReference>
<gene>
    <name evidence="6" type="ORF">JOF55_004262</name>
</gene>
<dbReference type="GO" id="GO:0016491">
    <property type="term" value="F:oxidoreductase activity"/>
    <property type="evidence" value="ECO:0007669"/>
    <property type="project" value="UniProtKB-KW"/>
</dbReference>
<dbReference type="PANTHER" id="PTHR43563:SF1">
    <property type="entry name" value="AMINE OXIDASE [FLAVIN-CONTAINING] B"/>
    <property type="match status" value="1"/>
</dbReference>
<comment type="cofactor">
    <cofactor evidence="1">
        <name>FAD</name>
        <dbReference type="ChEBI" id="CHEBI:57692"/>
    </cofactor>
</comment>
<feature type="binding site" evidence="4">
    <location>
        <begin position="34"/>
        <end position="35"/>
    </location>
    <ligand>
        <name>FAD</name>
        <dbReference type="ChEBI" id="CHEBI:57692"/>
    </ligand>
</feature>
<dbReference type="InterPro" id="IPR036188">
    <property type="entry name" value="FAD/NAD-bd_sf"/>
</dbReference>
<dbReference type="Gene3D" id="1.10.405.10">
    <property type="entry name" value="Guanine Nucleotide Dissociation Inhibitor, domain 1"/>
    <property type="match status" value="1"/>
</dbReference>
<dbReference type="InterPro" id="IPR050703">
    <property type="entry name" value="Flavin_MAO"/>
</dbReference>
<keyword evidence="3" id="KW-0560">Oxidoreductase</keyword>
<accession>A0AAE3ZHM3</accession>
<dbReference type="AlphaFoldDB" id="A0AAE3ZHM3"/>
<dbReference type="Gene3D" id="3.90.660.10">
    <property type="match status" value="1"/>
</dbReference>